<dbReference type="OrthoDB" id="73788at2759"/>
<feature type="region of interest" description="Disordered" evidence="1">
    <location>
        <begin position="221"/>
        <end position="328"/>
    </location>
</feature>
<dbReference type="Proteomes" id="UP000191285">
    <property type="component" value="Unassembled WGS sequence"/>
</dbReference>
<gene>
    <name evidence="2" type="ORF">PENSTE_c005G03377</name>
</gene>
<proteinExistence type="predicted"/>
<feature type="compositionally biased region" description="Low complexity" evidence="1">
    <location>
        <begin position="553"/>
        <end position="562"/>
    </location>
</feature>
<evidence type="ECO:0000256" key="1">
    <source>
        <dbReference type="SAM" id="MobiDB-lite"/>
    </source>
</evidence>
<organism evidence="2 3">
    <name type="scientific">Penicillium steckii</name>
    <dbReference type="NCBI Taxonomy" id="303698"/>
    <lineage>
        <taxon>Eukaryota</taxon>
        <taxon>Fungi</taxon>
        <taxon>Dikarya</taxon>
        <taxon>Ascomycota</taxon>
        <taxon>Pezizomycotina</taxon>
        <taxon>Eurotiomycetes</taxon>
        <taxon>Eurotiomycetidae</taxon>
        <taxon>Eurotiales</taxon>
        <taxon>Aspergillaceae</taxon>
        <taxon>Penicillium</taxon>
    </lineage>
</organism>
<protein>
    <submittedName>
        <fullName evidence="2">Uncharacterized protein</fullName>
    </submittedName>
</protein>
<feature type="compositionally biased region" description="Basic and acidic residues" evidence="1">
    <location>
        <begin position="171"/>
        <end position="190"/>
    </location>
</feature>
<feature type="compositionally biased region" description="Basic and acidic residues" evidence="1">
    <location>
        <begin position="89"/>
        <end position="100"/>
    </location>
</feature>
<dbReference type="AlphaFoldDB" id="A0A1V6TLZ1"/>
<feature type="region of interest" description="Disordered" evidence="1">
    <location>
        <begin position="395"/>
        <end position="622"/>
    </location>
</feature>
<feature type="compositionally biased region" description="Basic and acidic residues" evidence="1">
    <location>
        <begin position="395"/>
        <end position="420"/>
    </location>
</feature>
<evidence type="ECO:0000313" key="2">
    <source>
        <dbReference type="EMBL" id="OQE26593.1"/>
    </source>
</evidence>
<feature type="compositionally biased region" description="Polar residues" evidence="1">
    <location>
        <begin position="141"/>
        <end position="161"/>
    </location>
</feature>
<feature type="compositionally biased region" description="Basic and acidic residues" evidence="1">
    <location>
        <begin position="221"/>
        <end position="232"/>
    </location>
</feature>
<feature type="compositionally biased region" description="Polar residues" evidence="1">
    <location>
        <begin position="262"/>
        <end position="283"/>
    </location>
</feature>
<feature type="compositionally biased region" description="Polar residues" evidence="1">
    <location>
        <begin position="26"/>
        <end position="53"/>
    </location>
</feature>
<feature type="region of interest" description="Disordered" evidence="1">
    <location>
        <begin position="1"/>
        <end position="190"/>
    </location>
</feature>
<name>A0A1V6TLZ1_9EURO</name>
<dbReference type="EMBL" id="MLKD01000005">
    <property type="protein sequence ID" value="OQE26593.1"/>
    <property type="molecule type" value="Genomic_DNA"/>
</dbReference>
<comment type="caution">
    <text evidence="2">The sequence shown here is derived from an EMBL/GenBank/DDBJ whole genome shotgun (WGS) entry which is preliminary data.</text>
</comment>
<feature type="compositionally biased region" description="Polar residues" evidence="1">
    <location>
        <begin position="301"/>
        <end position="324"/>
    </location>
</feature>
<sequence>MKQPRETGTLPENNENHFRTPRRPSTPGTSLLSRSTASNTAPSPAISTPSTARKGNLLAPLRSQSTLTQIDFIPQPTKVDNDQLDYIAEEQHDGGQERQKSVQLDDGSESETDYRPPLRTRANFSRFETNDDHPKRRRKSNMTPNRTVGRGQSLQRGQTPKASGIGKGKRKSMEKQMAKPNGKRDKTLTQMDFVRRYIPIEDSDDNDVNMAYIQPSPHLPVKKDVAKEEKKPVISAKAVKPEPTVSSKRNRRMLEREIDLSTGETITSGESQNTTSFNTQNHAPQPKPPSTPQKCRKLEIPSSQSPESPGVTVITSSQFKSATGSPLKGEPLIMRLQEENMKQESQPTSLMAGDSQGFEKVSQSSACLSSVQVEAADQEQSIPTDIAQNINPHVKEPGFEEQSFKDQGWKPIRSQRERTVVYETDAESSASELDNEESESIDPTNEGILSERVSHLVDSGPGLPSDDSQEPPLPESQPPEDLGFGSPSEPPMSDASAYYQRVQPATQFPLEPVPALNTQKLHELFPDDDNTQSSRHKPESAHSSQKFQGPFLQSQSPSQKQSLEQDHTEVVPESSPMREQQDRMDEPGNSVFRRPRAPGSVVQVESSQPIRRGDSGPGNILSRSQLLTSSVMESIALPNFWTGSQDSVGEPYSLPEH</sequence>
<keyword evidence="3" id="KW-1185">Reference proteome</keyword>
<evidence type="ECO:0000313" key="3">
    <source>
        <dbReference type="Proteomes" id="UP000191285"/>
    </source>
</evidence>
<reference evidence="3" key="1">
    <citation type="journal article" date="2017" name="Nat. Microbiol.">
        <title>Global analysis of biosynthetic gene clusters reveals vast potential of secondary metabolite production in Penicillium species.</title>
        <authorList>
            <person name="Nielsen J.C."/>
            <person name="Grijseels S."/>
            <person name="Prigent S."/>
            <person name="Ji B."/>
            <person name="Dainat J."/>
            <person name="Nielsen K.F."/>
            <person name="Frisvad J.C."/>
            <person name="Workman M."/>
            <person name="Nielsen J."/>
        </authorList>
    </citation>
    <scope>NUCLEOTIDE SEQUENCE [LARGE SCALE GENOMIC DNA]</scope>
    <source>
        <strain evidence="3">IBT 24891</strain>
    </source>
</reference>
<accession>A0A1V6TLZ1</accession>